<evidence type="ECO:0000313" key="2">
    <source>
        <dbReference type="Proteomes" id="UP001283361"/>
    </source>
</evidence>
<comment type="caution">
    <text evidence="1">The sequence shown here is derived from an EMBL/GenBank/DDBJ whole genome shotgun (WGS) entry which is preliminary data.</text>
</comment>
<evidence type="ECO:0000313" key="1">
    <source>
        <dbReference type="EMBL" id="KAK3767702.1"/>
    </source>
</evidence>
<reference evidence="1" key="1">
    <citation type="journal article" date="2023" name="G3 (Bethesda)">
        <title>A reference genome for the long-term kleptoplast-retaining sea slug Elysia crispata morphotype clarki.</title>
        <authorList>
            <person name="Eastman K.E."/>
            <person name="Pendleton A.L."/>
            <person name="Shaikh M.A."/>
            <person name="Suttiyut T."/>
            <person name="Ogas R."/>
            <person name="Tomko P."/>
            <person name="Gavelis G."/>
            <person name="Widhalm J.R."/>
            <person name="Wisecaver J.H."/>
        </authorList>
    </citation>
    <scope>NUCLEOTIDE SEQUENCE</scope>
    <source>
        <strain evidence="1">ECLA1</strain>
    </source>
</reference>
<accession>A0AAE1DEN8</accession>
<dbReference type="Proteomes" id="UP001283361">
    <property type="component" value="Unassembled WGS sequence"/>
</dbReference>
<dbReference type="EMBL" id="JAWDGP010004118">
    <property type="protein sequence ID" value="KAK3767702.1"/>
    <property type="molecule type" value="Genomic_DNA"/>
</dbReference>
<sequence>MVRLVIPMRFPLFVLPMTSNSKFILLPKPRAATLIPHSLTLPKTYWRPKMKRPHELPVASHQVFLKKILLMHNIQRLS</sequence>
<name>A0AAE1DEN8_9GAST</name>
<gene>
    <name evidence="1" type="ORF">RRG08_022736</name>
</gene>
<protein>
    <submittedName>
        <fullName evidence="1">Uncharacterized protein</fullName>
    </submittedName>
</protein>
<proteinExistence type="predicted"/>
<keyword evidence="2" id="KW-1185">Reference proteome</keyword>
<organism evidence="1 2">
    <name type="scientific">Elysia crispata</name>
    <name type="common">lettuce slug</name>
    <dbReference type="NCBI Taxonomy" id="231223"/>
    <lineage>
        <taxon>Eukaryota</taxon>
        <taxon>Metazoa</taxon>
        <taxon>Spiralia</taxon>
        <taxon>Lophotrochozoa</taxon>
        <taxon>Mollusca</taxon>
        <taxon>Gastropoda</taxon>
        <taxon>Heterobranchia</taxon>
        <taxon>Euthyneura</taxon>
        <taxon>Panpulmonata</taxon>
        <taxon>Sacoglossa</taxon>
        <taxon>Placobranchoidea</taxon>
        <taxon>Plakobranchidae</taxon>
        <taxon>Elysia</taxon>
    </lineage>
</organism>
<dbReference type="AlphaFoldDB" id="A0AAE1DEN8"/>